<keyword evidence="2 8" id="KW-0963">Cytoplasm</keyword>
<comment type="function">
    <text evidence="8">Ligates lysine onto the cytidine present at position 34 of the AUA codon-specific tRNA(Ile) that contains the anticodon CAU, in an ATP-dependent manner. Cytidine is converted to lysidine, thus changing the amino acid specificity of the tRNA from methionine to isoleucine.</text>
</comment>
<dbReference type="NCBIfam" id="TIGR02433">
    <property type="entry name" value="lysidine_TilS_C"/>
    <property type="match status" value="1"/>
</dbReference>
<evidence type="ECO:0000256" key="8">
    <source>
        <dbReference type="HAMAP-Rule" id="MF_01161"/>
    </source>
</evidence>
<name>A0ABS5SGQ8_9BACT</name>
<feature type="domain" description="Lysidine-tRNA(Ile) synthetase C-terminal" evidence="9">
    <location>
        <begin position="369"/>
        <end position="441"/>
    </location>
</feature>
<keyword evidence="6 8" id="KW-0067">ATP-binding</keyword>
<dbReference type="Pfam" id="PF11734">
    <property type="entry name" value="TilS_C"/>
    <property type="match status" value="1"/>
</dbReference>
<dbReference type="PANTHER" id="PTHR43033:SF1">
    <property type="entry name" value="TRNA(ILE)-LYSIDINE SYNTHASE-RELATED"/>
    <property type="match status" value="1"/>
</dbReference>
<dbReference type="InterPro" id="IPR011063">
    <property type="entry name" value="TilS/TtcA_N"/>
</dbReference>
<dbReference type="SUPFAM" id="SSF82829">
    <property type="entry name" value="MesJ substrate recognition domain-like"/>
    <property type="match status" value="1"/>
</dbReference>
<keyword evidence="4 8" id="KW-0819">tRNA processing</keyword>
<reference evidence="10 11" key="1">
    <citation type="submission" date="2021-05" db="EMBL/GenBank/DDBJ databases">
        <title>The draft genome of Geobacter luticola JCM 17780.</title>
        <authorList>
            <person name="Xu Z."/>
            <person name="Masuda Y."/>
            <person name="Itoh H."/>
            <person name="Senoo K."/>
        </authorList>
    </citation>
    <scope>NUCLEOTIDE SEQUENCE [LARGE SCALE GENOMIC DNA]</scope>
    <source>
        <strain evidence="10 11">JCM 17780</strain>
    </source>
</reference>
<evidence type="ECO:0000256" key="1">
    <source>
        <dbReference type="ARBA" id="ARBA00004496"/>
    </source>
</evidence>
<evidence type="ECO:0000256" key="4">
    <source>
        <dbReference type="ARBA" id="ARBA00022694"/>
    </source>
</evidence>
<dbReference type="EC" id="6.3.4.19" evidence="8"/>
<keyword evidence="5 8" id="KW-0547">Nucleotide-binding</keyword>
<evidence type="ECO:0000313" key="10">
    <source>
        <dbReference type="EMBL" id="MBT0654410.1"/>
    </source>
</evidence>
<comment type="domain">
    <text evidence="8">The N-terminal region contains the highly conserved SGGXDS motif, predicted to be a P-loop motif involved in ATP binding.</text>
</comment>
<dbReference type="SMART" id="SM00977">
    <property type="entry name" value="TilS_C"/>
    <property type="match status" value="1"/>
</dbReference>
<sequence length="452" mass="49399">MFAAGDRVVVAVSGGADSVALLDFLVNLREMGLSLVIAHLNHQLRGEESDGDEAFVVRLAADYGLSVETLRVDVREFATRQRLSLEEAGRVARYDFFDEVAARHDARCIALAHHADDQAETVMLRLLRGAGGSGLAAMLPRSADGRYVRPFLRVTRREIEAYLAARNLSFRTDSSNTDTSFLRNRIRHELLPFLAGYNGNIAARLVATAESLAADEELLEQVVAAAFDRLGSFERTGTRLLVKVLTTESRGLRYRLYRHALRLVKGDLARIGSLHLQSIDRLVHDAGSGASLSLPGGCRVTKSYGHLVFTAGGSGEHPMDWEVPVEGPGRYPLPGGSVLVVEPADSPAGLRMTSPTVTFLDGEQAPFPWLVRNFRAGDRFVPLGMTGHKKVKNLLIDCKVPRDRRWRIPLVFSSSHLVWVAGVRAAAEARLTAPTADVLKVEILGLDPLKGL</sequence>
<proteinExistence type="inferred from homology"/>
<gene>
    <name evidence="8 10" type="primary">tilS</name>
    <name evidence="10" type="ORF">KI810_15230</name>
</gene>
<evidence type="ECO:0000256" key="5">
    <source>
        <dbReference type="ARBA" id="ARBA00022741"/>
    </source>
</evidence>
<comment type="catalytic activity">
    <reaction evidence="7 8">
        <text>cytidine(34) in tRNA(Ile2) + L-lysine + ATP = lysidine(34) in tRNA(Ile2) + AMP + diphosphate + H(+)</text>
        <dbReference type="Rhea" id="RHEA:43744"/>
        <dbReference type="Rhea" id="RHEA-COMP:10625"/>
        <dbReference type="Rhea" id="RHEA-COMP:10670"/>
        <dbReference type="ChEBI" id="CHEBI:15378"/>
        <dbReference type="ChEBI" id="CHEBI:30616"/>
        <dbReference type="ChEBI" id="CHEBI:32551"/>
        <dbReference type="ChEBI" id="CHEBI:33019"/>
        <dbReference type="ChEBI" id="CHEBI:82748"/>
        <dbReference type="ChEBI" id="CHEBI:83665"/>
        <dbReference type="ChEBI" id="CHEBI:456215"/>
        <dbReference type="EC" id="6.3.4.19"/>
    </reaction>
</comment>
<evidence type="ECO:0000313" key="11">
    <source>
        <dbReference type="Proteomes" id="UP000756860"/>
    </source>
</evidence>
<keyword evidence="11" id="KW-1185">Reference proteome</keyword>
<dbReference type="RefSeq" id="WP_214176417.1">
    <property type="nucleotide sequence ID" value="NZ_JAHCVK010000010.1"/>
</dbReference>
<comment type="subcellular location">
    <subcellularLocation>
        <location evidence="1 8">Cytoplasm</location>
    </subcellularLocation>
</comment>
<dbReference type="InterPro" id="IPR014729">
    <property type="entry name" value="Rossmann-like_a/b/a_fold"/>
</dbReference>
<dbReference type="SUPFAM" id="SSF56037">
    <property type="entry name" value="PheT/TilS domain"/>
    <property type="match status" value="1"/>
</dbReference>
<evidence type="ECO:0000256" key="7">
    <source>
        <dbReference type="ARBA" id="ARBA00048539"/>
    </source>
</evidence>
<accession>A0ABS5SGQ8</accession>
<dbReference type="InterPro" id="IPR012094">
    <property type="entry name" value="tRNA_Ile_lys_synt"/>
</dbReference>
<dbReference type="InterPro" id="IPR012796">
    <property type="entry name" value="Lysidine-tRNA-synth_C"/>
</dbReference>
<dbReference type="Gene3D" id="3.30.465.60">
    <property type="match status" value="1"/>
</dbReference>
<dbReference type="CDD" id="cd01992">
    <property type="entry name" value="TilS_N"/>
    <property type="match status" value="1"/>
</dbReference>
<protein>
    <recommendedName>
        <fullName evidence="8">tRNA(Ile)-lysidine synthase</fullName>
        <ecNumber evidence="8">6.3.4.19</ecNumber>
    </recommendedName>
    <alternativeName>
        <fullName evidence="8">tRNA(Ile)-2-lysyl-cytidine synthase</fullName>
    </alternativeName>
    <alternativeName>
        <fullName evidence="8">tRNA(Ile)-lysidine synthetase</fullName>
    </alternativeName>
</protein>
<dbReference type="Pfam" id="PF01171">
    <property type="entry name" value="ATP_bind_3"/>
    <property type="match status" value="1"/>
</dbReference>
<dbReference type="NCBIfam" id="TIGR02432">
    <property type="entry name" value="lysidine_TilS_N"/>
    <property type="match status" value="1"/>
</dbReference>
<dbReference type="PANTHER" id="PTHR43033">
    <property type="entry name" value="TRNA(ILE)-LYSIDINE SYNTHASE-RELATED"/>
    <property type="match status" value="1"/>
</dbReference>
<comment type="caution">
    <text evidence="10">The sequence shown here is derived from an EMBL/GenBank/DDBJ whole genome shotgun (WGS) entry which is preliminary data.</text>
</comment>
<dbReference type="Gene3D" id="3.40.50.620">
    <property type="entry name" value="HUPs"/>
    <property type="match status" value="1"/>
</dbReference>
<evidence type="ECO:0000259" key="9">
    <source>
        <dbReference type="SMART" id="SM00977"/>
    </source>
</evidence>
<dbReference type="GO" id="GO:0032267">
    <property type="term" value="F:tRNA(Ile)-lysidine synthase activity"/>
    <property type="evidence" value="ECO:0007669"/>
    <property type="project" value="UniProtKB-EC"/>
</dbReference>
<evidence type="ECO:0000256" key="6">
    <source>
        <dbReference type="ARBA" id="ARBA00022840"/>
    </source>
</evidence>
<dbReference type="SUPFAM" id="SSF52402">
    <property type="entry name" value="Adenine nucleotide alpha hydrolases-like"/>
    <property type="match status" value="1"/>
</dbReference>
<evidence type="ECO:0000256" key="2">
    <source>
        <dbReference type="ARBA" id="ARBA00022490"/>
    </source>
</evidence>
<feature type="binding site" evidence="8">
    <location>
        <begin position="13"/>
        <end position="18"/>
    </location>
    <ligand>
        <name>ATP</name>
        <dbReference type="ChEBI" id="CHEBI:30616"/>
    </ligand>
</feature>
<comment type="similarity">
    <text evidence="8">Belongs to the tRNA(Ile)-lysidine synthase family.</text>
</comment>
<dbReference type="EMBL" id="JAHCVK010000010">
    <property type="protein sequence ID" value="MBT0654410.1"/>
    <property type="molecule type" value="Genomic_DNA"/>
</dbReference>
<keyword evidence="3 8" id="KW-0436">Ligase</keyword>
<evidence type="ECO:0000256" key="3">
    <source>
        <dbReference type="ARBA" id="ARBA00022598"/>
    </source>
</evidence>
<dbReference type="InterPro" id="IPR012795">
    <property type="entry name" value="tRNA_Ile_lys_synt_N"/>
</dbReference>
<dbReference type="Proteomes" id="UP000756860">
    <property type="component" value="Unassembled WGS sequence"/>
</dbReference>
<dbReference type="HAMAP" id="MF_01161">
    <property type="entry name" value="tRNA_Ile_lys_synt"/>
    <property type="match status" value="1"/>
</dbReference>
<organism evidence="10 11">
    <name type="scientific">Geomobilimonas luticola</name>
    <dbReference type="NCBI Taxonomy" id="1114878"/>
    <lineage>
        <taxon>Bacteria</taxon>
        <taxon>Pseudomonadati</taxon>
        <taxon>Thermodesulfobacteriota</taxon>
        <taxon>Desulfuromonadia</taxon>
        <taxon>Geobacterales</taxon>
        <taxon>Geobacteraceae</taxon>
        <taxon>Geomobilimonas</taxon>
    </lineage>
</organism>